<protein>
    <submittedName>
        <fullName evidence="1">Uncharacterized protein</fullName>
    </submittedName>
</protein>
<sequence length="71" mass="8381">MRLWGVRIRNWWLRCEGFSVTRGYGYLRSDEMKMKQLLLLMSEAVKVGFDEFDIGFLTDCLSGWKTCGEYS</sequence>
<gene>
    <name evidence="1" type="ORF">SS1G_05577</name>
</gene>
<dbReference type="AlphaFoldDB" id="A7EJT2"/>
<dbReference type="KEGG" id="ssl:SS1G_05577"/>
<dbReference type="GeneID" id="5490154"/>
<dbReference type="RefSeq" id="XP_001594147.1">
    <property type="nucleotide sequence ID" value="XM_001594097.1"/>
</dbReference>
<dbReference type="EMBL" id="CH476626">
    <property type="protein sequence ID" value="EDO03098.1"/>
    <property type="molecule type" value="Genomic_DNA"/>
</dbReference>
<dbReference type="Proteomes" id="UP000001312">
    <property type="component" value="Unassembled WGS sequence"/>
</dbReference>
<evidence type="ECO:0000313" key="2">
    <source>
        <dbReference type="Proteomes" id="UP000001312"/>
    </source>
</evidence>
<proteinExistence type="predicted"/>
<evidence type="ECO:0000313" key="1">
    <source>
        <dbReference type="EMBL" id="EDO03098.1"/>
    </source>
</evidence>
<reference evidence="2" key="1">
    <citation type="journal article" date="2011" name="PLoS Genet.">
        <title>Genomic analysis of the necrotrophic fungal pathogens Sclerotinia sclerotiorum and Botrytis cinerea.</title>
        <authorList>
            <person name="Amselem J."/>
            <person name="Cuomo C.A."/>
            <person name="van Kan J.A."/>
            <person name="Viaud M."/>
            <person name="Benito E.P."/>
            <person name="Couloux A."/>
            <person name="Coutinho P.M."/>
            <person name="de Vries R.P."/>
            <person name="Dyer P.S."/>
            <person name="Fillinger S."/>
            <person name="Fournier E."/>
            <person name="Gout L."/>
            <person name="Hahn M."/>
            <person name="Kohn L."/>
            <person name="Lapalu N."/>
            <person name="Plummer K.M."/>
            <person name="Pradier J.M."/>
            <person name="Quevillon E."/>
            <person name="Sharon A."/>
            <person name="Simon A."/>
            <person name="ten Have A."/>
            <person name="Tudzynski B."/>
            <person name="Tudzynski P."/>
            <person name="Wincker P."/>
            <person name="Andrew M."/>
            <person name="Anthouard V."/>
            <person name="Beever R.E."/>
            <person name="Beffa R."/>
            <person name="Benoit I."/>
            <person name="Bouzid O."/>
            <person name="Brault B."/>
            <person name="Chen Z."/>
            <person name="Choquer M."/>
            <person name="Collemare J."/>
            <person name="Cotton P."/>
            <person name="Danchin E.G."/>
            <person name="Da Silva C."/>
            <person name="Gautier A."/>
            <person name="Giraud C."/>
            <person name="Giraud T."/>
            <person name="Gonzalez C."/>
            <person name="Grossetete S."/>
            <person name="Guldener U."/>
            <person name="Henrissat B."/>
            <person name="Howlett B.J."/>
            <person name="Kodira C."/>
            <person name="Kretschmer M."/>
            <person name="Lappartient A."/>
            <person name="Leroch M."/>
            <person name="Levis C."/>
            <person name="Mauceli E."/>
            <person name="Neuveglise C."/>
            <person name="Oeser B."/>
            <person name="Pearson M."/>
            <person name="Poulain J."/>
            <person name="Poussereau N."/>
            <person name="Quesneville H."/>
            <person name="Rascle C."/>
            <person name="Schumacher J."/>
            <person name="Segurens B."/>
            <person name="Sexton A."/>
            <person name="Silva E."/>
            <person name="Sirven C."/>
            <person name="Soanes D.M."/>
            <person name="Talbot N.J."/>
            <person name="Templeton M."/>
            <person name="Yandava C."/>
            <person name="Yarden O."/>
            <person name="Zeng Q."/>
            <person name="Rollins J.A."/>
            <person name="Lebrun M.H."/>
            <person name="Dickman M."/>
        </authorList>
    </citation>
    <scope>NUCLEOTIDE SEQUENCE [LARGE SCALE GENOMIC DNA]</scope>
    <source>
        <strain evidence="2">ATCC 18683 / 1980 / Ss-1</strain>
    </source>
</reference>
<dbReference type="InParanoid" id="A7EJT2"/>
<keyword evidence="2" id="KW-1185">Reference proteome</keyword>
<accession>A7EJT2</accession>
<organism evidence="1 2">
    <name type="scientific">Sclerotinia sclerotiorum (strain ATCC 18683 / 1980 / Ss-1)</name>
    <name type="common">White mold</name>
    <name type="synonym">Whetzelinia sclerotiorum</name>
    <dbReference type="NCBI Taxonomy" id="665079"/>
    <lineage>
        <taxon>Eukaryota</taxon>
        <taxon>Fungi</taxon>
        <taxon>Dikarya</taxon>
        <taxon>Ascomycota</taxon>
        <taxon>Pezizomycotina</taxon>
        <taxon>Leotiomycetes</taxon>
        <taxon>Helotiales</taxon>
        <taxon>Sclerotiniaceae</taxon>
        <taxon>Sclerotinia</taxon>
    </lineage>
</organism>
<dbReference type="HOGENOM" id="CLU_2741571_0_0_1"/>
<name>A7EJT2_SCLS1</name>